<reference evidence="2" key="3">
    <citation type="submission" date="2022-06" db="UniProtKB">
        <authorList>
            <consortium name="EnsemblPlants"/>
        </authorList>
    </citation>
    <scope>IDENTIFICATION</scope>
</reference>
<organism evidence="2 3">
    <name type="scientific">Triticum urartu</name>
    <name type="common">Red wild einkorn</name>
    <name type="synonym">Crithodium urartu</name>
    <dbReference type="NCBI Taxonomy" id="4572"/>
    <lineage>
        <taxon>Eukaryota</taxon>
        <taxon>Viridiplantae</taxon>
        <taxon>Streptophyta</taxon>
        <taxon>Embryophyta</taxon>
        <taxon>Tracheophyta</taxon>
        <taxon>Spermatophyta</taxon>
        <taxon>Magnoliopsida</taxon>
        <taxon>Liliopsida</taxon>
        <taxon>Poales</taxon>
        <taxon>Poaceae</taxon>
        <taxon>BOP clade</taxon>
        <taxon>Pooideae</taxon>
        <taxon>Triticodae</taxon>
        <taxon>Triticeae</taxon>
        <taxon>Triticinae</taxon>
        <taxon>Triticum</taxon>
    </lineage>
</organism>
<reference evidence="3" key="1">
    <citation type="journal article" date="2013" name="Nature">
        <title>Draft genome of the wheat A-genome progenitor Triticum urartu.</title>
        <authorList>
            <person name="Ling H.Q."/>
            <person name="Zhao S."/>
            <person name="Liu D."/>
            <person name="Wang J."/>
            <person name="Sun H."/>
            <person name="Zhang C."/>
            <person name="Fan H."/>
            <person name="Li D."/>
            <person name="Dong L."/>
            <person name="Tao Y."/>
            <person name="Gao C."/>
            <person name="Wu H."/>
            <person name="Li Y."/>
            <person name="Cui Y."/>
            <person name="Guo X."/>
            <person name="Zheng S."/>
            <person name="Wang B."/>
            <person name="Yu K."/>
            <person name="Liang Q."/>
            <person name="Yang W."/>
            <person name="Lou X."/>
            <person name="Chen J."/>
            <person name="Feng M."/>
            <person name="Jian J."/>
            <person name="Zhang X."/>
            <person name="Luo G."/>
            <person name="Jiang Y."/>
            <person name="Liu J."/>
            <person name="Wang Z."/>
            <person name="Sha Y."/>
            <person name="Zhang B."/>
            <person name="Wu H."/>
            <person name="Tang D."/>
            <person name="Shen Q."/>
            <person name="Xue P."/>
            <person name="Zou S."/>
            <person name="Wang X."/>
            <person name="Liu X."/>
            <person name="Wang F."/>
            <person name="Yang Y."/>
            <person name="An X."/>
            <person name="Dong Z."/>
            <person name="Zhang K."/>
            <person name="Zhang X."/>
            <person name="Luo M.C."/>
            <person name="Dvorak J."/>
            <person name="Tong Y."/>
            <person name="Wang J."/>
            <person name="Yang H."/>
            <person name="Li Z."/>
            <person name="Wang D."/>
            <person name="Zhang A."/>
            <person name="Wang J."/>
        </authorList>
    </citation>
    <scope>NUCLEOTIDE SEQUENCE</scope>
    <source>
        <strain evidence="3">cv. G1812</strain>
    </source>
</reference>
<accession>A0A8R7QV82</accession>
<name>A0A8R7QV82_TRIUA</name>
<sequence>MGSFSLMLMETVEGSHLILLGNLPYILTALASSGLCLMLQGTTSKPTTIQPGAAEASLPALAETAAPSEASAAAPMTRATLGSS</sequence>
<keyword evidence="1" id="KW-0472">Membrane</keyword>
<protein>
    <submittedName>
        <fullName evidence="2">Uncharacterized protein</fullName>
    </submittedName>
</protein>
<evidence type="ECO:0000256" key="1">
    <source>
        <dbReference type="SAM" id="Phobius"/>
    </source>
</evidence>
<proteinExistence type="predicted"/>
<dbReference type="EnsemblPlants" id="TuG1812G0600003857.01.T01">
    <property type="protein sequence ID" value="TuG1812G0600003857.01.T01.cds252820"/>
    <property type="gene ID" value="TuG1812G0600003857.01"/>
</dbReference>
<keyword evidence="1" id="KW-1133">Transmembrane helix</keyword>
<reference evidence="2" key="2">
    <citation type="submission" date="2018-03" db="EMBL/GenBank/DDBJ databases">
        <title>The Triticum urartu genome reveals the dynamic nature of wheat genome evolution.</title>
        <authorList>
            <person name="Ling H."/>
            <person name="Ma B."/>
            <person name="Shi X."/>
            <person name="Liu H."/>
            <person name="Dong L."/>
            <person name="Sun H."/>
            <person name="Cao Y."/>
            <person name="Gao Q."/>
            <person name="Zheng S."/>
            <person name="Li Y."/>
            <person name="Yu Y."/>
            <person name="Du H."/>
            <person name="Qi M."/>
            <person name="Li Y."/>
            <person name="Yu H."/>
            <person name="Cui Y."/>
            <person name="Wang N."/>
            <person name="Chen C."/>
            <person name="Wu H."/>
            <person name="Zhao Y."/>
            <person name="Zhang J."/>
            <person name="Li Y."/>
            <person name="Zhou W."/>
            <person name="Zhang B."/>
            <person name="Hu W."/>
            <person name="Eijk M."/>
            <person name="Tang J."/>
            <person name="Witsenboer H."/>
            <person name="Zhao S."/>
            <person name="Li Z."/>
            <person name="Zhang A."/>
            <person name="Wang D."/>
            <person name="Liang C."/>
        </authorList>
    </citation>
    <scope>NUCLEOTIDE SEQUENCE [LARGE SCALE GENOMIC DNA]</scope>
    <source>
        <strain evidence="2">cv. G1812</strain>
    </source>
</reference>
<feature type="transmembrane region" description="Helical" evidence="1">
    <location>
        <begin position="16"/>
        <end position="39"/>
    </location>
</feature>
<keyword evidence="3" id="KW-1185">Reference proteome</keyword>
<keyword evidence="1" id="KW-0812">Transmembrane</keyword>
<evidence type="ECO:0000313" key="3">
    <source>
        <dbReference type="Proteomes" id="UP000015106"/>
    </source>
</evidence>
<dbReference type="Gramene" id="TuG1812G0600003857.01.T01">
    <property type="protein sequence ID" value="TuG1812G0600003857.01.T01.cds252820"/>
    <property type="gene ID" value="TuG1812G0600003857.01"/>
</dbReference>
<dbReference type="AlphaFoldDB" id="A0A8R7QV82"/>
<dbReference type="Proteomes" id="UP000015106">
    <property type="component" value="Chromosome 6"/>
</dbReference>
<gene>
    <name evidence="2" type="primary">LOC125515144</name>
</gene>
<evidence type="ECO:0000313" key="2">
    <source>
        <dbReference type="EnsemblPlants" id="TuG1812G0600003857.01.T01.cds252820"/>
    </source>
</evidence>